<dbReference type="Proteomes" id="UP000708148">
    <property type="component" value="Unassembled WGS sequence"/>
</dbReference>
<dbReference type="AlphaFoldDB" id="A0A8S1IVL2"/>
<evidence type="ECO:0000313" key="3">
    <source>
        <dbReference type="Proteomes" id="UP000708148"/>
    </source>
</evidence>
<accession>A0A8S1IVL2</accession>
<name>A0A8S1IVL2_9CHLO</name>
<dbReference type="EMBL" id="CAJHUC010000948">
    <property type="protein sequence ID" value="CAD7699060.1"/>
    <property type="molecule type" value="Genomic_DNA"/>
</dbReference>
<reference evidence="2" key="1">
    <citation type="submission" date="2020-12" db="EMBL/GenBank/DDBJ databases">
        <authorList>
            <person name="Iha C."/>
        </authorList>
    </citation>
    <scope>NUCLEOTIDE SEQUENCE</scope>
</reference>
<comment type="caution">
    <text evidence="2">The sequence shown here is derived from an EMBL/GenBank/DDBJ whole genome shotgun (WGS) entry which is preliminary data.</text>
</comment>
<sequence>MAGATLLCAPTPKNWTRTHEPRHFFLTFSIFYLYIFPHFPPLCLHCAYFPALRPAASPWFVPDPCARPVQQVNIVSNSSSAATPNGQPANGRVAPQPASNGASRPPGDAHSEPPDRDDHGSSRKRRTDRDDQADDRGANRDRSRSDRKRARRRDYHSASASASSWEHERRRKEGERDRDRDRDRDGRRGGEYEREAAYQRQRRDSRRHRHRSGPR</sequence>
<feature type="compositionally biased region" description="Basic and acidic residues" evidence="1">
    <location>
        <begin position="107"/>
        <end position="144"/>
    </location>
</feature>
<feature type="compositionally biased region" description="Basic and acidic residues" evidence="1">
    <location>
        <begin position="165"/>
        <end position="197"/>
    </location>
</feature>
<evidence type="ECO:0000256" key="1">
    <source>
        <dbReference type="SAM" id="MobiDB-lite"/>
    </source>
</evidence>
<gene>
    <name evidence="2" type="ORF">OSTQU699_LOCUS4419</name>
</gene>
<evidence type="ECO:0000313" key="2">
    <source>
        <dbReference type="EMBL" id="CAD7699060.1"/>
    </source>
</evidence>
<protein>
    <submittedName>
        <fullName evidence="2">Uncharacterized protein</fullName>
    </submittedName>
</protein>
<feature type="compositionally biased region" description="Basic residues" evidence="1">
    <location>
        <begin position="145"/>
        <end position="154"/>
    </location>
</feature>
<feature type="region of interest" description="Disordered" evidence="1">
    <location>
        <begin position="77"/>
        <end position="215"/>
    </location>
</feature>
<organism evidence="2 3">
    <name type="scientific">Ostreobium quekettii</name>
    <dbReference type="NCBI Taxonomy" id="121088"/>
    <lineage>
        <taxon>Eukaryota</taxon>
        <taxon>Viridiplantae</taxon>
        <taxon>Chlorophyta</taxon>
        <taxon>core chlorophytes</taxon>
        <taxon>Ulvophyceae</taxon>
        <taxon>TCBD clade</taxon>
        <taxon>Bryopsidales</taxon>
        <taxon>Ostreobineae</taxon>
        <taxon>Ostreobiaceae</taxon>
        <taxon>Ostreobium</taxon>
    </lineage>
</organism>
<keyword evidence="3" id="KW-1185">Reference proteome</keyword>
<proteinExistence type="predicted"/>
<feature type="compositionally biased region" description="Basic residues" evidence="1">
    <location>
        <begin position="203"/>
        <end position="215"/>
    </location>
</feature>